<dbReference type="RefSeq" id="WP_188413083.1">
    <property type="nucleotide sequence ID" value="NZ_BMDO01000001.1"/>
</dbReference>
<proteinExistence type="predicted"/>
<feature type="domain" description="SH3b" evidence="1">
    <location>
        <begin position="37"/>
        <end position="110"/>
    </location>
</feature>
<evidence type="ECO:0000259" key="1">
    <source>
        <dbReference type="Pfam" id="PF08239"/>
    </source>
</evidence>
<gene>
    <name evidence="2" type="ORF">GCM10011425_02770</name>
</gene>
<reference evidence="2" key="1">
    <citation type="journal article" date="2014" name="Int. J. Syst. Evol. Microbiol.">
        <title>Complete genome sequence of Corynebacterium casei LMG S-19264T (=DSM 44701T), isolated from a smear-ripened cheese.</title>
        <authorList>
            <consortium name="US DOE Joint Genome Institute (JGI-PGF)"/>
            <person name="Walter F."/>
            <person name="Albersmeier A."/>
            <person name="Kalinowski J."/>
            <person name="Ruckert C."/>
        </authorList>
    </citation>
    <scope>NUCLEOTIDE SEQUENCE</scope>
    <source>
        <strain evidence="2">CCM 8711</strain>
    </source>
</reference>
<reference evidence="2" key="2">
    <citation type="submission" date="2020-09" db="EMBL/GenBank/DDBJ databases">
        <authorList>
            <person name="Sun Q."/>
            <person name="Sedlacek I."/>
        </authorList>
    </citation>
    <scope>NUCLEOTIDE SEQUENCE</scope>
    <source>
        <strain evidence="2">CCM 8711</strain>
    </source>
</reference>
<comment type="caution">
    <text evidence="2">The sequence shown here is derived from an EMBL/GenBank/DDBJ whole genome shotgun (WGS) entry which is preliminary data.</text>
</comment>
<dbReference type="Gene3D" id="2.30.30.40">
    <property type="entry name" value="SH3 Domains"/>
    <property type="match status" value="1"/>
</dbReference>
<evidence type="ECO:0000313" key="3">
    <source>
        <dbReference type="Proteomes" id="UP000662074"/>
    </source>
</evidence>
<organism evidence="2 3">
    <name type="scientific">Mucilaginibacter galii</name>
    <dbReference type="NCBI Taxonomy" id="2005073"/>
    <lineage>
        <taxon>Bacteria</taxon>
        <taxon>Pseudomonadati</taxon>
        <taxon>Bacteroidota</taxon>
        <taxon>Sphingobacteriia</taxon>
        <taxon>Sphingobacteriales</taxon>
        <taxon>Sphingobacteriaceae</taxon>
        <taxon>Mucilaginibacter</taxon>
    </lineage>
</organism>
<accession>A0A917J721</accession>
<dbReference type="Proteomes" id="UP000662074">
    <property type="component" value="Unassembled WGS sequence"/>
</dbReference>
<dbReference type="AlphaFoldDB" id="A0A917J721"/>
<sequence>MKYAYLLLVLIVLSVATTQGSVRFNRGDKVNVWVLKGIKLYKSPDSKSTITSTIPYGVSVEVLSTGTDSLKAWQGKITNDITPVPVTLKGYWLKVKYGQIEGYVFDGYLSKMPCLKLNENGSPEEVDTYIKRNYKGYTKRMIKKVVQGVDSEETTYYYKGAIILEESSGDGCWDTNVYFKGISYQDVQLFEKVCLNGADAAQDIKIKRLKNNIVKFSFASCT</sequence>
<dbReference type="EMBL" id="BMDO01000001">
    <property type="protein sequence ID" value="GGI49065.1"/>
    <property type="molecule type" value="Genomic_DNA"/>
</dbReference>
<protein>
    <recommendedName>
        <fullName evidence="1">SH3b domain-containing protein</fullName>
    </recommendedName>
</protein>
<keyword evidence="3" id="KW-1185">Reference proteome</keyword>
<name>A0A917J721_9SPHI</name>
<evidence type="ECO:0000313" key="2">
    <source>
        <dbReference type="EMBL" id="GGI49065.1"/>
    </source>
</evidence>
<dbReference type="InterPro" id="IPR003646">
    <property type="entry name" value="SH3-like_bac-type"/>
</dbReference>
<dbReference type="Pfam" id="PF08239">
    <property type="entry name" value="SH3_3"/>
    <property type="match status" value="1"/>
</dbReference>